<sequence>MKATHPELDFSLRSVLERTWIANLHRSSSPFFWKKALDFAEQHNLRAFQGHIYYHEMIHINLDLCAYDSNLSTTYDFGNGFNLRQSKTLYRGFKSLLFFWDHLRDVPRELGGKDHDSACAQKWYELWVRGGVTKVVQDRRWELPAGLVFPPLQALRIMARSGGGESDTTCGCHFAVQAREYLRKLSSEMADHFLGPPHGDSEDCSRSDVARKMRKRRVAGSGEDEASGPEKSSGSASGKDDQEEV</sequence>
<organism evidence="2 3">
    <name type="scientific">Hypholoma sublateritium (strain FD-334 SS-4)</name>
    <dbReference type="NCBI Taxonomy" id="945553"/>
    <lineage>
        <taxon>Eukaryota</taxon>
        <taxon>Fungi</taxon>
        <taxon>Dikarya</taxon>
        <taxon>Basidiomycota</taxon>
        <taxon>Agaricomycotina</taxon>
        <taxon>Agaricomycetes</taxon>
        <taxon>Agaricomycetidae</taxon>
        <taxon>Agaricales</taxon>
        <taxon>Agaricineae</taxon>
        <taxon>Strophariaceae</taxon>
        <taxon>Hypholoma</taxon>
    </lineage>
</organism>
<feature type="compositionally biased region" description="Basic and acidic residues" evidence="1">
    <location>
        <begin position="199"/>
        <end position="211"/>
    </location>
</feature>
<reference evidence="3" key="1">
    <citation type="submission" date="2014-04" db="EMBL/GenBank/DDBJ databases">
        <title>Evolutionary Origins and Diversification of the Mycorrhizal Mutualists.</title>
        <authorList>
            <consortium name="DOE Joint Genome Institute"/>
            <consortium name="Mycorrhizal Genomics Consortium"/>
            <person name="Kohler A."/>
            <person name="Kuo A."/>
            <person name="Nagy L.G."/>
            <person name="Floudas D."/>
            <person name="Copeland A."/>
            <person name="Barry K.W."/>
            <person name="Cichocki N."/>
            <person name="Veneault-Fourrey C."/>
            <person name="LaButti K."/>
            <person name="Lindquist E.A."/>
            <person name="Lipzen A."/>
            <person name="Lundell T."/>
            <person name="Morin E."/>
            <person name="Murat C."/>
            <person name="Riley R."/>
            <person name="Ohm R."/>
            <person name="Sun H."/>
            <person name="Tunlid A."/>
            <person name="Henrissat B."/>
            <person name="Grigoriev I.V."/>
            <person name="Hibbett D.S."/>
            <person name="Martin F."/>
        </authorList>
    </citation>
    <scope>NUCLEOTIDE SEQUENCE [LARGE SCALE GENOMIC DNA]</scope>
    <source>
        <strain evidence="3">FD-334 SS-4</strain>
    </source>
</reference>
<protein>
    <submittedName>
        <fullName evidence="2">Uncharacterized protein</fullName>
    </submittedName>
</protein>
<keyword evidence="3" id="KW-1185">Reference proteome</keyword>
<dbReference type="Proteomes" id="UP000054270">
    <property type="component" value="Unassembled WGS sequence"/>
</dbReference>
<accession>A0A0D2M7M6</accession>
<proteinExistence type="predicted"/>
<evidence type="ECO:0000313" key="2">
    <source>
        <dbReference type="EMBL" id="KJA19198.1"/>
    </source>
</evidence>
<evidence type="ECO:0000256" key="1">
    <source>
        <dbReference type="SAM" id="MobiDB-lite"/>
    </source>
</evidence>
<evidence type="ECO:0000313" key="3">
    <source>
        <dbReference type="Proteomes" id="UP000054270"/>
    </source>
</evidence>
<name>A0A0D2M7M6_HYPSF</name>
<dbReference type="EMBL" id="KN817580">
    <property type="protein sequence ID" value="KJA19198.1"/>
    <property type="molecule type" value="Genomic_DNA"/>
</dbReference>
<dbReference type="AlphaFoldDB" id="A0A0D2M7M6"/>
<feature type="region of interest" description="Disordered" evidence="1">
    <location>
        <begin position="192"/>
        <end position="245"/>
    </location>
</feature>
<gene>
    <name evidence="2" type="ORF">HYPSUDRAFT_898415</name>
</gene>